<evidence type="ECO:0000313" key="3">
    <source>
        <dbReference type="Proteomes" id="UP001630127"/>
    </source>
</evidence>
<dbReference type="InterPro" id="IPR008803">
    <property type="entry name" value="RHD3/Sey1"/>
</dbReference>
<reference evidence="2 3" key="1">
    <citation type="submission" date="2024-11" db="EMBL/GenBank/DDBJ databases">
        <title>A near-complete genome assembly of Cinchona calisaya.</title>
        <authorList>
            <person name="Lian D.C."/>
            <person name="Zhao X.W."/>
            <person name="Wei L."/>
        </authorList>
    </citation>
    <scope>NUCLEOTIDE SEQUENCE [LARGE SCALE GENOMIC DNA]</scope>
    <source>
        <tissue evidence="2">Nenye</tissue>
    </source>
</reference>
<organism evidence="2 3">
    <name type="scientific">Cinchona calisaya</name>
    <dbReference type="NCBI Taxonomy" id="153742"/>
    <lineage>
        <taxon>Eukaryota</taxon>
        <taxon>Viridiplantae</taxon>
        <taxon>Streptophyta</taxon>
        <taxon>Embryophyta</taxon>
        <taxon>Tracheophyta</taxon>
        <taxon>Spermatophyta</taxon>
        <taxon>Magnoliopsida</taxon>
        <taxon>eudicotyledons</taxon>
        <taxon>Gunneridae</taxon>
        <taxon>Pentapetalae</taxon>
        <taxon>asterids</taxon>
        <taxon>lamiids</taxon>
        <taxon>Gentianales</taxon>
        <taxon>Rubiaceae</taxon>
        <taxon>Cinchonoideae</taxon>
        <taxon>Cinchoneae</taxon>
        <taxon>Cinchona</taxon>
    </lineage>
</organism>
<dbReference type="PANTHER" id="PTHR45923:SF2">
    <property type="entry name" value="PROTEIN SEY1"/>
    <property type="match status" value="1"/>
</dbReference>
<evidence type="ECO:0000259" key="1">
    <source>
        <dbReference type="Pfam" id="PF20428"/>
    </source>
</evidence>
<name>A0ABD3AN19_9GENT</name>
<gene>
    <name evidence="2" type="ORF">ACH5RR_006010</name>
</gene>
<feature type="non-terminal residue" evidence="2">
    <location>
        <position position="265"/>
    </location>
</feature>
<dbReference type="AlphaFoldDB" id="A0ABD3AN19"/>
<dbReference type="PANTHER" id="PTHR45923">
    <property type="entry name" value="PROTEIN SEY1"/>
    <property type="match status" value="1"/>
</dbReference>
<dbReference type="Proteomes" id="UP001630127">
    <property type="component" value="Unassembled WGS sequence"/>
</dbReference>
<feature type="domain" description="Sey1/RHD3-like three-helix bundle" evidence="1">
    <location>
        <begin position="80"/>
        <end position="148"/>
    </location>
</feature>
<sequence>MAPGGLAGDRRAVVPASGFSFSGQQIWKIIKENKDLDLPDHKVMVTTVFCKEIVKEKCGSFLENEGNCWKNNFDLFTVYPDQQRDKLWLDIYAHVAKVCTAKLSELTTTYETKLNEALSGSAEALLDGATDATWPGIRKLLQCKLKEQFLAFLLHFLSLKLSVMEAIRLDDEVDNIEKTLSVALLDGKCGASTSSTNKNSDNSCLVNLYGDSLGHGGSLGHCCSDLPPYIISMAAGFVQHFLDDIAFENQSALFALAVSDKVLIN</sequence>
<comment type="caution">
    <text evidence="2">The sequence shown here is derived from an EMBL/GenBank/DDBJ whole genome shotgun (WGS) entry which is preliminary data.</text>
</comment>
<evidence type="ECO:0000313" key="2">
    <source>
        <dbReference type="EMBL" id="KAL3532489.1"/>
    </source>
</evidence>
<dbReference type="InterPro" id="IPR046758">
    <property type="entry name" value="Sey1/RHD3-like_3HB"/>
</dbReference>
<proteinExistence type="predicted"/>
<protein>
    <recommendedName>
        <fullName evidence="1">Sey1/RHD3-like three-helix bundle domain-containing protein</fullName>
    </recommendedName>
</protein>
<accession>A0ABD3AN19</accession>
<dbReference type="Pfam" id="PF20428">
    <property type="entry name" value="Sey1_3HB"/>
    <property type="match status" value="1"/>
</dbReference>
<dbReference type="EMBL" id="JBJUIK010000003">
    <property type="protein sequence ID" value="KAL3532489.1"/>
    <property type="molecule type" value="Genomic_DNA"/>
</dbReference>
<keyword evidence="3" id="KW-1185">Reference proteome</keyword>